<feature type="transmembrane region" description="Helical" evidence="5">
    <location>
        <begin position="199"/>
        <end position="222"/>
    </location>
</feature>
<dbReference type="Proteomes" id="UP000179270">
    <property type="component" value="Unassembled WGS sequence"/>
</dbReference>
<feature type="transmembrane region" description="Helical" evidence="5">
    <location>
        <begin position="294"/>
        <end position="309"/>
    </location>
</feature>
<evidence type="ECO:0000256" key="1">
    <source>
        <dbReference type="ARBA" id="ARBA00004141"/>
    </source>
</evidence>
<proteinExistence type="predicted"/>
<dbReference type="GO" id="GO:0005262">
    <property type="term" value="F:calcium channel activity"/>
    <property type="evidence" value="ECO:0007669"/>
    <property type="project" value="TreeGrafter"/>
</dbReference>
<sequence length="310" mass="34159">MTAQIILYIFSFGIIWFAAGIIVNSVDRIAHKLNLSSFSVSFFVLGILTSIPEISVGINSLIDNKPEIFAGNLIGGILVIFLLVIPLLAVFGNGLKLNHQMSKDNLLFALFVILAPSIFILDGRISIIEGLASIFLYIVLIFIIEKKKGLLERIKDEIINNTDQVDTDLVKLVVGVVTVFIVSKFIVDSTIFFSNFYNISPYLISLVILSVGTNLPELSLVFRSVLLKKNEVALGDFLGSAVANTVIFGVLTVIRGSDFLIKNHFLQTFIFVAGGLGLFYIFSRSKQDISRNEGLILLLAYVGFLIVEIM</sequence>
<evidence type="ECO:0000256" key="2">
    <source>
        <dbReference type="ARBA" id="ARBA00022692"/>
    </source>
</evidence>
<dbReference type="EMBL" id="MGAF01000054">
    <property type="protein sequence ID" value="OGK39243.1"/>
    <property type="molecule type" value="Genomic_DNA"/>
</dbReference>
<accession>A0A1F7I7C4</accession>
<evidence type="ECO:0000313" key="8">
    <source>
        <dbReference type="Proteomes" id="UP000179270"/>
    </source>
</evidence>
<protein>
    <recommendedName>
        <fullName evidence="6">Sodium/calcium exchanger membrane region domain-containing protein</fullName>
    </recommendedName>
</protein>
<evidence type="ECO:0000256" key="5">
    <source>
        <dbReference type="SAM" id="Phobius"/>
    </source>
</evidence>
<evidence type="ECO:0000256" key="4">
    <source>
        <dbReference type="ARBA" id="ARBA00023136"/>
    </source>
</evidence>
<feature type="domain" description="Sodium/calcium exchanger membrane region" evidence="6">
    <location>
        <begin position="5"/>
        <end position="143"/>
    </location>
</feature>
<dbReference type="Pfam" id="PF01699">
    <property type="entry name" value="Na_Ca_ex"/>
    <property type="match status" value="2"/>
</dbReference>
<feature type="transmembrane region" description="Helical" evidence="5">
    <location>
        <begin position="68"/>
        <end position="92"/>
    </location>
</feature>
<feature type="transmembrane region" description="Helical" evidence="5">
    <location>
        <begin position="265"/>
        <end position="282"/>
    </location>
</feature>
<dbReference type="GO" id="GO:0008273">
    <property type="term" value="F:calcium, potassium:sodium antiporter activity"/>
    <property type="evidence" value="ECO:0007669"/>
    <property type="project" value="TreeGrafter"/>
</dbReference>
<dbReference type="PANTHER" id="PTHR10846">
    <property type="entry name" value="SODIUM/POTASSIUM/CALCIUM EXCHANGER"/>
    <property type="match status" value="1"/>
</dbReference>
<feature type="transmembrane region" description="Helical" evidence="5">
    <location>
        <begin position="127"/>
        <end position="144"/>
    </location>
</feature>
<feature type="transmembrane region" description="Helical" evidence="5">
    <location>
        <begin position="104"/>
        <end position="121"/>
    </location>
</feature>
<evidence type="ECO:0000313" key="7">
    <source>
        <dbReference type="EMBL" id="OGK39243.1"/>
    </source>
</evidence>
<evidence type="ECO:0000256" key="3">
    <source>
        <dbReference type="ARBA" id="ARBA00022989"/>
    </source>
</evidence>
<feature type="transmembrane region" description="Helical" evidence="5">
    <location>
        <begin position="169"/>
        <end position="187"/>
    </location>
</feature>
<name>A0A1F7I7C4_9BACT</name>
<reference evidence="7 8" key="1">
    <citation type="journal article" date="2016" name="Nat. Commun.">
        <title>Thousands of microbial genomes shed light on interconnected biogeochemical processes in an aquifer system.</title>
        <authorList>
            <person name="Anantharaman K."/>
            <person name="Brown C.T."/>
            <person name="Hug L.A."/>
            <person name="Sharon I."/>
            <person name="Castelle C.J."/>
            <person name="Probst A.J."/>
            <person name="Thomas B.C."/>
            <person name="Singh A."/>
            <person name="Wilkins M.J."/>
            <person name="Karaoz U."/>
            <person name="Brodie E.L."/>
            <person name="Williams K.H."/>
            <person name="Hubbard S.S."/>
            <person name="Banfield J.F."/>
        </authorList>
    </citation>
    <scope>NUCLEOTIDE SEQUENCE [LARGE SCALE GENOMIC DNA]</scope>
</reference>
<keyword evidence="3 5" id="KW-1133">Transmembrane helix</keyword>
<feature type="transmembrane region" description="Helical" evidence="5">
    <location>
        <begin position="38"/>
        <end position="62"/>
    </location>
</feature>
<feature type="domain" description="Sodium/calcium exchanger membrane region" evidence="6">
    <location>
        <begin position="172"/>
        <end position="308"/>
    </location>
</feature>
<dbReference type="STRING" id="1802055.A3A74_07465"/>
<comment type="subcellular location">
    <subcellularLocation>
        <location evidence="1">Membrane</location>
        <topology evidence="1">Multi-pass membrane protein</topology>
    </subcellularLocation>
</comment>
<gene>
    <name evidence="7" type="ORF">A3A74_07465</name>
</gene>
<dbReference type="InterPro" id="IPR004837">
    <property type="entry name" value="NaCa_Exmemb"/>
</dbReference>
<dbReference type="GO" id="GO:0005886">
    <property type="term" value="C:plasma membrane"/>
    <property type="evidence" value="ECO:0007669"/>
    <property type="project" value="TreeGrafter"/>
</dbReference>
<comment type="caution">
    <text evidence="7">The sequence shown here is derived from an EMBL/GenBank/DDBJ whole genome shotgun (WGS) entry which is preliminary data.</text>
</comment>
<feature type="transmembrane region" description="Helical" evidence="5">
    <location>
        <begin position="6"/>
        <end position="26"/>
    </location>
</feature>
<keyword evidence="4 5" id="KW-0472">Membrane</keyword>
<dbReference type="Gene3D" id="1.20.1420.30">
    <property type="entry name" value="NCX, central ion-binding region"/>
    <property type="match status" value="2"/>
</dbReference>
<feature type="transmembrane region" description="Helical" evidence="5">
    <location>
        <begin position="234"/>
        <end position="253"/>
    </location>
</feature>
<evidence type="ECO:0000259" key="6">
    <source>
        <dbReference type="Pfam" id="PF01699"/>
    </source>
</evidence>
<dbReference type="InterPro" id="IPR044880">
    <property type="entry name" value="NCX_ion-bd_dom_sf"/>
</dbReference>
<dbReference type="PANTHER" id="PTHR10846:SF8">
    <property type="entry name" value="INNER MEMBRANE PROTEIN YRBG"/>
    <property type="match status" value="1"/>
</dbReference>
<dbReference type="InterPro" id="IPR004481">
    <property type="entry name" value="K/Na/Ca-exchanger"/>
</dbReference>
<organism evidence="7 8">
    <name type="scientific">Candidatus Roizmanbacteria bacterium RIFCSPLOWO2_01_FULL_35_13</name>
    <dbReference type="NCBI Taxonomy" id="1802055"/>
    <lineage>
        <taxon>Bacteria</taxon>
        <taxon>Candidatus Roizmaniibacteriota</taxon>
    </lineage>
</organism>
<dbReference type="AlphaFoldDB" id="A0A1F7I7C4"/>
<dbReference type="GO" id="GO:0006874">
    <property type="term" value="P:intracellular calcium ion homeostasis"/>
    <property type="evidence" value="ECO:0007669"/>
    <property type="project" value="TreeGrafter"/>
</dbReference>
<keyword evidence="2 5" id="KW-0812">Transmembrane</keyword>